<feature type="coiled-coil region" evidence="1">
    <location>
        <begin position="81"/>
        <end position="290"/>
    </location>
</feature>
<protein>
    <submittedName>
        <fullName evidence="3">Uncharacterized protein</fullName>
    </submittedName>
</protein>
<proteinExistence type="predicted"/>
<evidence type="ECO:0000313" key="4">
    <source>
        <dbReference type="Proteomes" id="UP001431783"/>
    </source>
</evidence>
<dbReference type="AlphaFoldDB" id="A0AAW1UAF6"/>
<reference evidence="3 4" key="1">
    <citation type="submission" date="2023-03" db="EMBL/GenBank/DDBJ databases">
        <title>Genome insight into feeding habits of ladybird beetles.</title>
        <authorList>
            <person name="Li H.-S."/>
            <person name="Huang Y.-H."/>
            <person name="Pang H."/>
        </authorList>
    </citation>
    <scope>NUCLEOTIDE SEQUENCE [LARGE SCALE GENOMIC DNA]</scope>
    <source>
        <strain evidence="3">SYSU_2023b</strain>
        <tissue evidence="3">Whole body</tissue>
    </source>
</reference>
<keyword evidence="4" id="KW-1185">Reference proteome</keyword>
<sequence length="492" mass="58190">MDEPGISIFQSNGLSVGNNENQEEAEDLEEQIRRREELQNLLIHELDEFNYEDSTVNSSNNISVTSIDYIEQTYGDSQTPYEQLKLLYDIRMKEIQSLKEEFDNFKSNAKREIDNLKRKLTLQEAETSQVEISWRNTKSILVDKMEIITKQERELVSKIEEIEKLKKIIEQLQYDMQAHKATIEELNLKMAMDTSPFNVAARAFNSEELQNKHKEQIEKLESFLGEYQRKIEILSKEKDQLEDDLQKKITNNDENERLYNKTIALLNANVESAQNQCKDLLNLIEVLSKENEHIKGRILKLESGDPIILSNSFKRKSLDYETLFTHNERLKKMLLDRDFELSTLKSKVKFYESDMRELIEYRSIRHKSLFNKECSQSEHVGNIALMQYELNNVKSDVIDKEREILELTSINKELENKIETMIIQTRNELEIISNKYKVPELESMKEELQHTEMRIKELQQKILKAENEAEEMRIKLHENDVKLKEKEKKLQN</sequence>
<dbReference type="Proteomes" id="UP001431783">
    <property type="component" value="Unassembled WGS sequence"/>
</dbReference>
<comment type="caution">
    <text evidence="3">The sequence shown here is derived from an EMBL/GenBank/DDBJ whole genome shotgun (WGS) entry which is preliminary data.</text>
</comment>
<accession>A0AAW1UAF6</accession>
<feature type="coiled-coil region" evidence="1">
    <location>
        <begin position="397"/>
        <end position="489"/>
    </location>
</feature>
<name>A0AAW1UAF6_9CUCU</name>
<evidence type="ECO:0000313" key="3">
    <source>
        <dbReference type="EMBL" id="KAK9879919.1"/>
    </source>
</evidence>
<feature type="region of interest" description="Disordered" evidence="2">
    <location>
        <begin position="9"/>
        <end position="30"/>
    </location>
</feature>
<gene>
    <name evidence="3" type="ORF">WA026_008423</name>
</gene>
<dbReference type="EMBL" id="JARQZJ010000063">
    <property type="protein sequence ID" value="KAK9879919.1"/>
    <property type="molecule type" value="Genomic_DNA"/>
</dbReference>
<evidence type="ECO:0000256" key="1">
    <source>
        <dbReference type="SAM" id="Coils"/>
    </source>
</evidence>
<keyword evidence="1" id="KW-0175">Coiled coil</keyword>
<evidence type="ECO:0000256" key="2">
    <source>
        <dbReference type="SAM" id="MobiDB-lite"/>
    </source>
</evidence>
<organism evidence="3 4">
    <name type="scientific">Henosepilachna vigintioctopunctata</name>
    <dbReference type="NCBI Taxonomy" id="420089"/>
    <lineage>
        <taxon>Eukaryota</taxon>
        <taxon>Metazoa</taxon>
        <taxon>Ecdysozoa</taxon>
        <taxon>Arthropoda</taxon>
        <taxon>Hexapoda</taxon>
        <taxon>Insecta</taxon>
        <taxon>Pterygota</taxon>
        <taxon>Neoptera</taxon>
        <taxon>Endopterygota</taxon>
        <taxon>Coleoptera</taxon>
        <taxon>Polyphaga</taxon>
        <taxon>Cucujiformia</taxon>
        <taxon>Coccinelloidea</taxon>
        <taxon>Coccinellidae</taxon>
        <taxon>Epilachninae</taxon>
        <taxon>Epilachnini</taxon>
        <taxon>Henosepilachna</taxon>
    </lineage>
</organism>